<accession>A0ABW7BKQ0</accession>
<protein>
    <submittedName>
        <fullName evidence="1">FAD-dependent oxidoreductase</fullName>
    </submittedName>
</protein>
<dbReference type="Gene3D" id="3.50.50.60">
    <property type="entry name" value="FAD/NAD(P)-binding domain"/>
    <property type="match status" value="1"/>
</dbReference>
<evidence type="ECO:0000313" key="2">
    <source>
        <dbReference type="Proteomes" id="UP001604267"/>
    </source>
</evidence>
<comment type="caution">
    <text evidence="1">The sequence shown here is derived from an EMBL/GenBank/DDBJ whole genome shotgun (WGS) entry which is preliminary data.</text>
</comment>
<dbReference type="PANTHER" id="PTHR43422:SF3">
    <property type="entry name" value="THIAMINE THIAZOLE SYNTHASE"/>
    <property type="match status" value="1"/>
</dbReference>
<dbReference type="InterPro" id="IPR036188">
    <property type="entry name" value="FAD/NAD-bd_sf"/>
</dbReference>
<dbReference type="PRINTS" id="PR00420">
    <property type="entry name" value="RNGMNOXGNASE"/>
</dbReference>
<dbReference type="SUPFAM" id="SSF51905">
    <property type="entry name" value="FAD/NAD(P)-binding domain"/>
    <property type="match status" value="1"/>
</dbReference>
<dbReference type="PANTHER" id="PTHR43422">
    <property type="entry name" value="THIAMINE THIAZOLE SYNTHASE"/>
    <property type="match status" value="1"/>
</dbReference>
<gene>
    <name evidence="1" type="ORF">ACGFZB_39730</name>
</gene>
<name>A0ABW7BKQ0_9ACTN</name>
<dbReference type="RefSeq" id="WP_388316118.1">
    <property type="nucleotide sequence ID" value="NZ_JBIBCC010000002.1"/>
</dbReference>
<evidence type="ECO:0000313" key="1">
    <source>
        <dbReference type="EMBL" id="MFG3016475.1"/>
    </source>
</evidence>
<keyword evidence="2" id="KW-1185">Reference proteome</keyword>
<proteinExistence type="predicted"/>
<sequence>MTRPVLVAGGSVAGLACALALGRRGFPVTVLEQAPPPPEGPAQRAADRWHRPTVAQHGHSHILTSLGVRVLRDHAPDVLDAALGAGARLLDLTDAAPDRLDDDELVALAVRRPVLELVLRQAVRSLPGVTLGHRVTVRGLSTAGRRVTGVVTGDGAHLPAYAVVDATGRRGAWRTWLTAAGLPVPAELTAPTRVRGFTRFYRQTSPGPLPGPLNRGNAAGGIWGHYAAVAHPADNGTYALTLGVPTRDPATTGLRHPSAFTRVARLSPYVAAWADPAAGEPIGPVRPITLPPDILRRQADAHAGPVAGLYPVGDSLCVTNPLFGRGMSLALHHAFLLADLLDGDPGTAAERAERAAALADRVYRPWYEHAVREDAARTALWRAQATGGPLPATPSPDGRPALAAVAAAAAADTVVWRGLTRVLMGLDTAEDVFDDEVFRKRVRSAPAPVARGPLPPTRAELVRAVSCEEPA</sequence>
<organism evidence="1 2">
    <name type="scientific">Streptomyces cinerochromogenes</name>
    <dbReference type="NCBI Taxonomy" id="66422"/>
    <lineage>
        <taxon>Bacteria</taxon>
        <taxon>Bacillati</taxon>
        <taxon>Actinomycetota</taxon>
        <taxon>Actinomycetes</taxon>
        <taxon>Kitasatosporales</taxon>
        <taxon>Streptomycetaceae</taxon>
        <taxon>Streptomyces</taxon>
    </lineage>
</organism>
<dbReference type="PROSITE" id="PS51257">
    <property type="entry name" value="PROKAR_LIPOPROTEIN"/>
    <property type="match status" value="1"/>
</dbReference>
<dbReference type="Proteomes" id="UP001604267">
    <property type="component" value="Unassembled WGS sequence"/>
</dbReference>
<reference evidence="1 2" key="1">
    <citation type="submission" date="2024-10" db="EMBL/GenBank/DDBJ databases">
        <title>The Natural Products Discovery Center: Release of the First 8490 Sequenced Strains for Exploring Actinobacteria Biosynthetic Diversity.</title>
        <authorList>
            <person name="Kalkreuter E."/>
            <person name="Kautsar S.A."/>
            <person name="Yang D."/>
            <person name="Bader C.D."/>
            <person name="Teijaro C.N."/>
            <person name="Fluegel L."/>
            <person name="Davis C.M."/>
            <person name="Simpson J.R."/>
            <person name="Lauterbach L."/>
            <person name="Steele A.D."/>
            <person name="Gui C."/>
            <person name="Meng S."/>
            <person name="Li G."/>
            <person name="Viehrig K."/>
            <person name="Ye F."/>
            <person name="Su P."/>
            <person name="Kiefer A.F."/>
            <person name="Nichols A."/>
            <person name="Cepeda A.J."/>
            <person name="Yan W."/>
            <person name="Fan B."/>
            <person name="Jiang Y."/>
            <person name="Adhikari A."/>
            <person name="Zheng C.-J."/>
            <person name="Schuster L."/>
            <person name="Cowan T.M."/>
            <person name="Smanski M.J."/>
            <person name="Chevrette M.G."/>
            <person name="De Carvalho L.P.S."/>
            <person name="Shen B."/>
        </authorList>
    </citation>
    <scope>NUCLEOTIDE SEQUENCE [LARGE SCALE GENOMIC DNA]</scope>
    <source>
        <strain evidence="1 2">NPDC048320</strain>
    </source>
</reference>
<dbReference type="EMBL" id="JBICYV010000031">
    <property type="protein sequence ID" value="MFG3016475.1"/>
    <property type="molecule type" value="Genomic_DNA"/>
</dbReference>